<keyword evidence="7" id="KW-1185">Reference proteome</keyword>
<protein>
    <recommendedName>
        <fullName evidence="5">Zn(2)-C6 fungal-type domain-containing protein</fullName>
    </recommendedName>
</protein>
<dbReference type="OMA" id="QAWEVMS"/>
<evidence type="ECO:0000259" key="5">
    <source>
        <dbReference type="PROSITE" id="PS50048"/>
    </source>
</evidence>
<feature type="region of interest" description="Disordered" evidence="4">
    <location>
        <begin position="1"/>
        <end position="25"/>
    </location>
</feature>
<reference evidence="7" key="2">
    <citation type="journal article" date="2013" name="PLoS Genet.">
        <title>Comparative genome structure, secondary metabolite, and effector coding capacity across Cochliobolus pathogens.</title>
        <authorList>
            <person name="Condon B.J."/>
            <person name="Leng Y."/>
            <person name="Wu D."/>
            <person name="Bushley K.E."/>
            <person name="Ohm R.A."/>
            <person name="Otillar R."/>
            <person name="Martin J."/>
            <person name="Schackwitz W."/>
            <person name="Grimwood J."/>
            <person name="MohdZainudin N."/>
            <person name="Xue C."/>
            <person name="Wang R."/>
            <person name="Manning V.A."/>
            <person name="Dhillon B."/>
            <person name="Tu Z.J."/>
            <person name="Steffenson B.J."/>
            <person name="Salamov A."/>
            <person name="Sun H."/>
            <person name="Lowry S."/>
            <person name="LaButti K."/>
            <person name="Han J."/>
            <person name="Copeland A."/>
            <person name="Lindquist E."/>
            <person name="Barry K."/>
            <person name="Schmutz J."/>
            <person name="Baker S.E."/>
            <person name="Ciuffetti L.M."/>
            <person name="Grigoriev I.V."/>
            <person name="Zhong S."/>
            <person name="Turgeon B.G."/>
        </authorList>
    </citation>
    <scope>NUCLEOTIDE SEQUENCE [LARGE SCALE GENOMIC DNA]</scope>
    <source>
        <strain evidence="7">ND90Pr / ATCC 201652</strain>
    </source>
</reference>
<dbReference type="KEGG" id="bsc:COCSADRAFT_157599"/>
<evidence type="ECO:0000256" key="4">
    <source>
        <dbReference type="SAM" id="MobiDB-lite"/>
    </source>
</evidence>
<sequence length="732" mass="83098">MSSDSPTPEPGAVAPPPPPPLPAPAAKPQRVLSCILCAQRKVKCDRTSPCSNCIKAGVQCISAATIPRQRRRRFPERELLERLRHYERLLTEHNIPFEPLHASQAKRYSGPDPMGSNHVAGAQVKDTAHNITELSRPSLVTESTQAKSFWRAMVRKLQYPYDGESQESDDESDETDPADRILEPQKIVKAWDDLFAEGLYRNDHLLFCSPTVGVELSALHPSQTQIFKLWQLYLENVDPLLKLTHTPTLQARIIDAAGDVTKIEPNLEALMFAIYCMAVSSLDQDQCQTMFGAPRVEVLRGYQLGAREALLNCGFLKSSNRECLAALHLYLFTLKPEVDPRSLSSLLGTAIRIAQRMGIDTEATNARHPVLEAELRRRLWWSLVLFDSRIAEMTDFKMATLIPTWDCHTPHNVNDFSLRNEMKTPPNDTSNISEALFAVVRCKLGDFIRHNPSHLDFINPIMKNLVKKPHSDSCSELEDIALFESVLESKYLSQCDPQIPLHFMTIWWTRVFFAKTRFAHYLATRSPNPENETDEQRGASLTHARTMLECDTMLMGSPLTKAFRWIIYLHFPFPAYVHLIQDLKRRPLSNHADLAWQAMSDNCSTRFVDLHNKDNPMESRPRNPFFAMFSELVLQAWDARKAASIHSEPPLLVKYITQRLSRMSEREMESCETLESGGIRYVSGLMDLSSTGPCYSPTETFSMAPAQISTSFNNMQWAWSAPNWGAVPEQNW</sequence>
<dbReference type="GO" id="GO:0005634">
    <property type="term" value="C:nucleus"/>
    <property type="evidence" value="ECO:0007669"/>
    <property type="project" value="UniProtKB-SubCell"/>
</dbReference>
<dbReference type="InterPro" id="IPR050613">
    <property type="entry name" value="Sec_Metabolite_Reg"/>
</dbReference>
<organism evidence="6 7">
    <name type="scientific">Cochliobolus sativus (strain ND90Pr / ATCC 201652)</name>
    <name type="common">Common root rot and spot blotch fungus</name>
    <name type="synonym">Bipolaris sorokiniana</name>
    <dbReference type="NCBI Taxonomy" id="665912"/>
    <lineage>
        <taxon>Eukaryota</taxon>
        <taxon>Fungi</taxon>
        <taxon>Dikarya</taxon>
        <taxon>Ascomycota</taxon>
        <taxon>Pezizomycotina</taxon>
        <taxon>Dothideomycetes</taxon>
        <taxon>Pleosporomycetidae</taxon>
        <taxon>Pleosporales</taxon>
        <taxon>Pleosporineae</taxon>
        <taxon>Pleosporaceae</taxon>
        <taxon>Bipolaris</taxon>
    </lineage>
</organism>
<dbReference type="GeneID" id="19131835"/>
<dbReference type="CDD" id="cd00067">
    <property type="entry name" value="GAL4"/>
    <property type="match status" value="1"/>
</dbReference>
<evidence type="ECO:0000256" key="1">
    <source>
        <dbReference type="ARBA" id="ARBA00004123"/>
    </source>
</evidence>
<dbReference type="RefSeq" id="XP_007696909.1">
    <property type="nucleotide sequence ID" value="XM_007698719.1"/>
</dbReference>
<dbReference type="GO" id="GO:0008270">
    <property type="term" value="F:zinc ion binding"/>
    <property type="evidence" value="ECO:0007669"/>
    <property type="project" value="InterPro"/>
</dbReference>
<keyword evidence="2" id="KW-0479">Metal-binding</keyword>
<dbReference type="Pfam" id="PF00172">
    <property type="entry name" value="Zn_clus"/>
    <property type="match status" value="1"/>
</dbReference>
<dbReference type="HOGENOM" id="CLU_004083_5_0_1"/>
<dbReference type="GO" id="GO:0000981">
    <property type="term" value="F:DNA-binding transcription factor activity, RNA polymerase II-specific"/>
    <property type="evidence" value="ECO:0007669"/>
    <property type="project" value="InterPro"/>
</dbReference>
<dbReference type="SMART" id="SM00906">
    <property type="entry name" value="Fungal_trans"/>
    <property type="match status" value="1"/>
</dbReference>
<evidence type="ECO:0000256" key="2">
    <source>
        <dbReference type="ARBA" id="ARBA00022723"/>
    </source>
</evidence>
<gene>
    <name evidence="6" type="ORF">COCSADRAFT_157599</name>
</gene>
<feature type="domain" description="Zn(2)-C6 fungal-type" evidence="5">
    <location>
        <begin position="33"/>
        <end position="62"/>
    </location>
</feature>
<dbReference type="OrthoDB" id="2269373at2759"/>
<dbReference type="Gene3D" id="4.10.240.10">
    <property type="entry name" value="Zn(2)-C6 fungal-type DNA-binding domain"/>
    <property type="match status" value="1"/>
</dbReference>
<dbReference type="Proteomes" id="UP000016934">
    <property type="component" value="Unassembled WGS sequence"/>
</dbReference>
<evidence type="ECO:0000256" key="3">
    <source>
        <dbReference type="ARBA" id="ARBA00023242"/>
    </source>
</evidence>
<dbReference type="eggNOG" id="ENOG502QYWX">
    <property type="taxonomic scope" value="Eukaryota"/>
</dbReference>
<dbReference type="PANTHER" id="PTHR31001">
    <property type="entry name" value="UNCHARACTERIZED TRANSCRIPTIONAL REGULATORY PROTEIN"/>
    <property type="match status" value="1"/>
</dbReference>
<accession>M2TD65</accession>
<feature type="compositionally biased region" description="Pro residues" evidence="4">
    <location>
        <begin position="7"/>
        <end position="25"/>
    </location>
</feature>
<dbReference type="InterPro" id="IPR007219">
    <property type="entry name" value="XnlR_reg_dom"/>
</dbReference>
<dbReference type="SMART" id="SM00066">
    <property type="entry name" value="GAL4"/>
    <property type="match status" value="1"/>
</dbReference>
<dbReference type="PROSITE" id="PS00463">
    <property type="entry name" value="ZN2_CY6_FUNGAL_1"/>
    <property type="match status" value="1"/>
</dbReference>
<dbReference type="PROSITE" id="PS50048">
    <property type="entry name" value="ZN2_CY6_FUNGAL_2"/>
    <property type="match status" value="1"/>
</dbReference>
<proteinExistence type="predicted"/>
<dbReference type="CDD" id="cd12148">
    <property type="entry name" value="fungal_TF_MHR"/>
    <property type="match status" value="1"/>
</dbReference>
<dbReference type="Pfam" id="PF04082">
    <property type="entry name" value="Fungal_trans"/>
    <property type="match status" value="1"/>
</dbReference>
<keyword evidence="3" id="KW-0539">Nucleus</keyword>
<dbReference type="InterPro" id="IPR001138">
    <property type="entry name" value="Zn2Cys6_DnaBD"/>
</dbReference>
<dbReference type="GO" id="GO:0006351">
    <property type="term" value="P:DNA-templated transcription"/>
    <property type="evidence" value="ECO:0007669"/>
    <property type="project" value="InterPro"/>
</dbReference>
<dbReference type="InterPro" id="IPR036864">
    <property type="entry name" value="Zn2-C6_fun-type_DNA-bd_sf"/>
</dbReference>
<dbReference type="SUPFAM" id="SSF57701">
    <property type="entry name" value="Zn2/Cys6 DNA-binding domain"/>
    <property type="match status" value="1"/>
</dbReference>
<comment type="subcellular location">
    <subcellularLocation>
        <location evidence="1">Nucleus</location>
    </subcellularLocation>
</comment>
<evidence type="ECO:0000313" key="7">
    <source>
        <dbReference type="Proteomes" id="UP000016934"/>
    </source>
</evidence>
<evidence type="ECO:0000313" key="6">
    <source>
        <dbReference type="EMBL" id="EMD67186.1"/>
    </source>
</evidence>
<reference evidence="6 7" key="1">
    <citation type="journal article" date="2012" name="PLoS Pathog.">
        <title>Diverse lifestyles and strategies of plant pathogenesis encoded in the genomes of eighteen Dothideomycetes fungi.</title>
        <authorList>
            <person name="Ohm R.A."/>
            <person name="Feau N."/>
            <person name="Henrissat B."/>
            <person name="Schoch C.L."/>
            <person name="Horwitz B.A."/>
            <person name="Barry K.W."/>
            <person name="Condon B.J."/>
            <person name="Copeland A.C."/>
            <person name="Dhillon B."/>
            <person name="Glaser F."/>
            <person name="Hesse C.N."/>
            <person name="Kosti I."/>
            <person name="LaButti K."/>
            <person name="Lindquist E.A."/>
            <person name="Lucas S."/>
            <person name="Salamov A.A."/>
            <person name="Bradshaw R.E."/>
            <person name="Ciuffetti L."/>
            <person name="Hamelin R.C."/>
            <person name="Kema G.H.J."/>
            <person name="Lawrence C."/>
            <person name="Scott J.A."/>
            <person name="Spatafora J.W."/>
            <person name="Turgeon B.G."/>
            <person name="de Wit P.J.G.M."/>
            <person name="Zhong S."/>
            <person name="Goodwin S.B."/>
            <person name="Grigoriev I.V."/>
        </authorList>
    </citation>
    <scope>NUCLEOTIDE SEQUENCE [LARGE SCALE GENOMIC DNA]</scope>
    <source>
        <strain evidence="7">ND90Pr / ATCC 201652</strain>
    </source>
</reference>
<dbReference type="GO" id="GO:0003677">
    <property type="term" value="F:DNA binding"/>
    <property type="evidence" value="ECO:0007669"/>
    <property type="project" value="InterPro"/>
</dbReference>
<dbReference type="EMBL" id="KB445639">
    <property type="protein sequence ID" value="EMD67186.1"/>
    <property type="molecule type" value="Genomic_DNA"/>
</dbReference>
<dbReference type="PANTHER" id="PTHR31001:SF45">
    <property type="entry name" value="ZN(II)2CYS6 TRANSCRIPTION FACTOR (EUROFUNG)"/>
    <property type="match status" value="1"/>
</dbReference>
<name>M2TD65_COCSN</name>
<dbReference type="AlphaFoldDB" id="M2TD65"/>